<reference evidence="3" key="2">
    <citation type="journal article" date="2015" name="Data Brief">
        <title>Shoot transcriptome of the giant reed, Arundo donax.</title>
        <authorList>
            <person name="Barrero R.A."/>
            <person name="Guerrero F.D."/>
            <person name="Moolhuijzen P."/>
            <person name="Goolsby J.A."/>
            <person name="Tidwell J."/>
            <person name="Bellgard S.E."/>
            <person name="Bellgard M.I."/>
        </authorList>
    </citation>
    <scope>NUCLEOTIDE SEQUENCE</scope>
    <source>
        <tissue evidence="3">Shoot tissue taken approximately 20 cm above the soil surface</tissue>
    </source>
</reference>
<evidence type="ECO:0000256" key="1">
    <source>
        <dbReference type="ARBA" id="ARBA00004906"/>
    </source>
</evidence>
<dbReference type="PANTHER" id="PTHR31060:SF5">
    <property type="entry name" value="PRLI-INTERACTING FACTOR G, PUTATIVE, EXPRESSED-RELATED"/>
    <property type="match status" value="1"/>
</dbReference>
<dbReference type="PANTHER" id="PTHR31060">
    <property type="entry name" value="OSJNBA0011J08.25 PROTEIN-RELATED"/>
    <property type="match status" value="1"/>
</dbReference>
<dbReference type="AlphaFoldDB" id="A0A0A9DKG5"/>
<dbReference type="PROSITE" id="PS50097">
    <property type="entry name" value="BTB"/>
    <property type="match status" value="1"/>
</dbReference>
<dbReference type="Pfam" id="PF00651">
    <property type="entry name" value="BTB"/>
    <property type="match status" value="1"/>
</dbReference>
<dbReference type="InterPro" id="IPR000210">
    <property type="entry name" value="BTB/POZ_dom"/>
</dbReference>
<dbReference type="InterPro" id="IPR011333">
    <property type="entry name" value="SKP1/BTB/POZ_sf"/>
</dbReference>
<proteinExistence type="predicted"/>
<accession>A0A0A9DKG5</accession>
<sequence>MSDLKVVLYGKDGVAVKMSVHKNILAENSTFFADKLSRQSSVSNIEVSDCEDAEIYVETVGLMYCSDVKQRLIKQSVPRVLRILKVCSC</sequence>
<comment type="pathway">
    <text evidence="1">Protein modification; protein ubiquitination.</text>
</comment>
<evidence type="ECO:0000259" key="2">
    <source>
        <dbReference type="PROSITE" id="PS50097"/>
    </source>
</evidence>
<dbReference type="InterPro" id="IPR038920">
    <property type="entry name" value="At3g05675-like"/>
</dbReference>
<protein>
    <recommendedName>
        <fullName evidence="2">BTB domain-containing protein</fullName>
    </recommendedName>
</protein>
<dbReference type="UniPathway" id="UPA00143"/>
<feature type="domain" description="BTB" evidence="2">
    <location>
        <begin position="2"/>
        <end position="72"/>
    </location>
</feature>
<dbReference type="Gene3D" id="3.30.710.10">
    <property type="entry name" value="Potassium Channel Kv1.1, Chain A"/>
    <property type="match status" value="1"/>
</dbReference>
<dbReference type="EMBL" id="GBRH01211780">
    <property type="protein sequence ID" value="JAD86115.1"/>
    <property type="molecule type" value="Transcribed_RNA"/>
</dbReference>
<reference evidence="3" key="1">
    <citation type="submission" date="2014-09" db="EMBL/GenBank/DDBJ databases">
        <authorList>
            <person name="Magalhaes I.L.F."/>
            <person name="Oliveira U."/>
            <person name="Santos F.R."/>
            <person name="Vidigal T.H.D.A."/>
            <person name="Brescovit A.D."/>
            <person name="Santos A.J."/>
        </authorList>
    </citation>
    <scope>NUCLEOTIDE SEQUENCE</scope>
    <source>
        <tissue evidence="3">Shoot tissue taken approximately 20 cm above the soil surface</tissue>
    </source>
</reference>
<name>A0A0A9DKG5_ARUDO</name>
<dbReference type="GO" id="GO:0016567">
    <property type="term" value="P:protein ubiquitination"/>
    <property type="evidence" value="ECO:0007669"/>
    <property type="project" value="UniProtKB-UniPathway"/>
</dbReference>
<organism evidence="3">
    <name type="scientific">Arundo donax</name>
    <name type="common">Giant reed</name>
    <name type="synonym">Donax arundinaceus</name>
    <dbReference type="NCBI Taxonomy" id="35708"/>
    <lineage>
        <taxon>Eukaryota</taxon>
        <taxon>Viridiplantae</taxon>
        <taxon>Streptophyta</taxon>
        <taxon>Embryophyta</taxon>
        <taxon>Tracheophyta</taxon>
        <taxon>Spermatophyta</taxon>
        <taxon>Magnoliopsida</taxon>
        <taxon>Liliopsida</taxon>
        <taxon>Poales</taxon>
        <taxon>Poaceae</taxon>
        <taxon>PACMAD clade</taxon>
        <taxon>Arundinoideae</taxon>
        <taxon>Arundineae</taxon>
        <taxon>Arundo</taxon>
    </lineage>
</organism>
<evidence type="ECO:0000313" key="3">
    <source>
        <dbReference type="EMBL" id="JAD86115.1"/>
    </source>
</evidence>